<evidence type="ECO:0000313" key="4">
    <source>
        <dbReference type="Proteomes" id="UP000198406"/>
    </source>
</evidence>
<feature type="transmembrane region" description="Helical" evidence="2">
    <location>
        <begin position="205"/>
        <end position="225"/>
    </location>
</feature>
<feature type="region of interest" description="Disordered" evidence="1">
    <location>
        <begin position="15"/>
        <end position="47"/>
    </location>
</feature>
<gene>
    <name evidence="3" type="ORF">FisN_15Lh169</name>
</gene>
<sequence>MEWSRYSNVLETAFGWKGGNDKSSATSAENSSPAEFEERKESTRISLDAPFGFPADADRELQHYAYRSSGLLESWHPLSFFGGNTPSNSSGHPNNPIEDMQHEADEEKHEAELNHFDAQNRDHSGFPSVIVSSTSDDSSFRCESFTDDEDESIAVHGPIPTIHESLHGIEEGRKSAKRLILSKQRFEELAAKNERHFRPFGHGKFWTCLSLFFAWAGVLCAVSSAHSVRFVRLQQPILITPMYDPVDRMGLLRTEICLNATAAGVDACKVIPIDSEDVRDNKFGMARLFLMLGTVFGVFFTLILSTSVYWESINLRPVAAGFLISYFFQSLSMLFFDTAVCTTNKCRVDLGCALSILAALGWIATCIATSKMDSFKIVARRQRRRRLRQQLRDEYKKDLERKNYGREPSTATETTYVSQQSNFSTSSSIDLVQDQNIETVIVKSEQSKLYISIDPTKRSNPPPTVVKILGIDPSDLHEC</sequence>
<proteinExistence type="predicted"/>
<dbReference type="OrthoDB" id="48771at2759"/>
<keyword evidence="4" id="KW-1185">Reference proteome</keyword>
<evidence type="ECO:0000256" key="1">
    <source>
        <dbReference type="SAM" id="MobiDB-lite"/>
    </source>
</evidence>
<dbReference type="InParanoid" id="A0A1Z5KC12"/>
<comment type="caution">
    <text evidence="3">The sequence shown here is derived from an EMBL/GenBank/DDBJ whole genome shotgun (WGS) entry which is preliminary data.</text>
</comment>
<reference evidence="3 4" key="1">
    <citation type="journal article" date="2015" name="Plant Cell">
        <title>Oil accumulation by the oleaginous diatom Fistulifera solaris as revealed by the genome and transcriptome.</title>
        <authorList>
            <person name="Tanaka T."/>
            <person name="Maeda Y."/>
            <person name="Veluchamy A."/>
            <person name="Tanaka M."/>
            <person name="Abida H."/>
            <person name="Marechal E."/>
            <person name="Bowler C."/>
            <person name="Muto M."/>
            <person name="Sunaga Y."/>
            <person name="Tanaka M."/>
            <person name="Yoshino T."/>
            <person name="Taniguchi T."/>
            <person name="Fukuda Y."/>
            <person name="Nemoto M."/>
            <person name="Matsumoto M."/>
            <person name="Wong P.S."/>
            <person name="Aburatani S."/>
            <person name="Fujibuchi W."/>
        </authorList>
    </citation>
    <scope>NUCLEOTIDE SEQUENCE [LARGE SCALE GENOMIC DNA]</scope>
    <source>
        <strain evidence="3 4">JPCC DA0580</strain>
    </source>
</reference>
<feature type="transmembrane region" description="Helical" evidence="2">
    <location>
        <begin position="317"/>
        <end position="336"/>
    </location>
</feature>
<keyword evidence="2" id="KW-0472">Membrane</keyword>
<organism evidence="3 4">
    <name type="scientific">Fistulifera solaris</name>
    <name type="common">Oleaginous diatom</name>
    <dbReference type="NCBI Taxonomy" id="1519565"/>
    <lineage>
        <taxon>Eukaryota</taxon>
        <taxon>Sar</taxon>
        <taxon>Stramenopiles</taxon>
        <taxon>Ochrophyta</taxon>
        <taxon>Bacillariophyta</taxon>
        <taxon>Bacillariophyceae</taxon>
        <taxon>Bacillariophycidae</taxon>
        <taxon>Naviculales</taxon>
        <taxon>Naviculaceae</taxon>
        <taxon>Fistulifera</taxon>
    </lineage>
</organism>
<name>A0A1Z5KC12_FISSO</name>
<feature type="transmembrane region" description="Helical" evidence="2">
    <location>
        <begin position="288"/>
        <end position="310"/>
    </location>
</feature>
<dbReference type="EMBL" id="BDSP01000201">
    <property type="protein sequence ID" value="GAX23438.1"/>
    <property type="molecule type" value="Genomic_DNA"/>
</dbReference>
<feature type="compositionally biased region" description="Polar residues" evidence="1">
    <location>
        <begin position="21"/>
        <end position="33"/>
    </location>
</feature>
<protein>
    <submittedName>
        <fullName evidence="3">Uncharacterized protein</fullName>
    </submittedName>
</protein>
<feature type="transmembrane region" description="Helical" evidence="2">
    <location>
        <begin position="356"/>
        <end position="379"/>
    </location>
</feature>
<dbReference type="Proteomes" id="UP000198406">
    <property type="component" value="Unassembled WGS sequence"/>
</dbReference>
<keyword evidence="2" id="KW-0812">Transmembrane</keyword>
<evidence type="ECO:0000313" key="3">
    <source>
        <dbReference type="EMBL" id="GAX23438.1"/>
    </source>
</evidence>
<evidence type="ECO:0000256" key="2">
    <source>
        <dbReference type="SAM" id="Phobius"/>
    </source>
</evidence>
<accession>A0A1Z5KC12</accession>
<keyword evidence="2" id="KW-1133">Transmembrane helix</keyword>
<dbReference type="AlphaFoldDB" id="A0A1Z5KC12"/>